<dbReference type="GO" id="GO:0048039">
    <property type="term" value="F:ubiquinone binding"/>
    <property type="evidence" value="ECO:0007669"/>
    <property type="project" value="TreeGrafter"/>
</dbReference>
<dbReference type="InterPro" id="IPR003918">
    <property type="entry name" value="NADH_UbQ_OxRdtase"/>
</dbReference>
<dbReference type="PANTHER" id="PTHR43507">
    <property type="entry name" value="NADH-UBIQUINONE OXIDOREDUCTASE CHAIN 4"/>
    <property type="match status" value="1"/>
</dbReference>
<feature type="transmembrane region" description="Helical" evidence="17">
    <location>
        <begin position="128"/>
        <end position="148"/>
    </location>
</feature>
<evidence type="ECO:0000256" key="17">
    <source>
        <dbReference type="RuleBase" id="RU003297"/>
    </source>
</evidence>
<feature type="transmembrane region" description="Helical" evidence="17">
    <location>
        <begin position="160"/>
        <end position="178"/>
    </location>
</feature>
<evidence type="ECO:0000256" key="16">
    <source>
        <dbReference type="ARBA" id="ARBA00049551"/>
    </source>
</evidence>
<keyword evidence="9" id="KW-1278">Translocase</keyword>
<comment type="catalytic activity">
    <reaction evidence="16 17">
        <text>a ubiquinone + NADH + 5 H(+)(in) = a ubiquinol + NAD(+) + 4 H(+)(out)</text>
        <dbReference type="Rhea" id="RHEA:29091"/>
        <dbReference type="Rhea" id="RHEA-COMP:9565"/>
        <dbReference type="Rhea" id="RHEA-COMP:9566"/>
        <dbReference type="ChEBI" id="CHEBI:15378"/>
        <dbReference type="ChEBI" id="CHEBI:16389"/>
        <dbReference type="ChEBI" id="CHEBI:17976"/>
        <dbReference type="ChEBI" id="CHEBI:57540"/>
        <dbReference type="ChEBI" id="CHEBI:57945"/>
        <dbReference type="EC" id="7.1.1.2"/>
    </reaction>
</comment>
<protein>
    <recommendedName>
        <fullName evidence="5 17">NADH-ubiquinone oxidoreductase chain 4</fullName>
        <ecNumber evidence="4 17">7.1.1.2</ecNumber>
    </recommendedName>
</protein>
<organism evidence="19">
    <name type="scientific">Pedicinus badii</name>
    <dbReference type="NCBI Taxonomy" id="430776"/>
    <lineage>
        <taxon>Eukaryota</taxon>
        <taxon>Metazoa</taxon>
        <taxon>Ecdysozoa</taxon>
        <taxon>Arthropoda</taxon>
        <taxon>Hexapoda</taxon>
        <taxon>Insecta</taxon>
        <taxon>Pterygota</taxon>
        <taxon>Neoptera</taxon>
        <taxon>Paraneoptera</taxon>
        <taxon>Psocodea</taxon>
        <taxon>Troctomorpha</taxon>
        <taxon>Phthiraptera</taxon>
        <taxon>Anoplura</taxon>
        <taxon>Pedicinidae</taxon>
        <taxon>Pedicinus</taxon>
    </lineage>
</organism>
<keyword evidence="14 17" id="KW-0496">Mitochondrion</keyword>
<dbReference type="Pfam" id="PF00361">
    <property type="entry name" value="Proton_antipo_M"/>
    <property type="match status" value="1"/>
</dbReference>
<feature type="transmembrane region" description="Helical" evidence="17">
    <location>
        <begin position="362"/>
        <end position="382"/>
    </location>
</feature>
<evidence type="ECO:0000256" key="3">
    <source>
        <dbReference type="ARBA" id="ARBA00009025"/>
    </source>
</evidence>
<evidence type="ECO:0000256" key="9">
    <source>
        <dbReference type="ARBA" id="ARBA00022967"/>
    </source>
</evidence>
<dbReference type="InterPro" id="IPR001750">
    <property type="entry name" value="ND/Mrp_TM"/>
</dbReference>
<comment type="function">
    <text evidence="17">Core subunit of the mitochondrial membrane respiratory chain NADH dehydrogenase (Complex I) which catalyzes electron transfer from NADH through the respiratory chain, using ubiquinone as an electron acceptor. Essential for the catalytic activity and assembly of complex I.</text>
</comment>
<comment type="similarity">
    <text evidence="3 17">Belongs to the complex I subunit 4 family.</text>
</comment>
<sequence length="430" mass="47832">MVYFLNFMVLALFFFGVNSSIKVVFLSVLISMISFMLGVETIFSKSMIMDYVSWFMIFVVLWVFILALFPTFTYSSFQVKCLSVLALISVLFLTSSNLVVMYLLFELSMIPVMGIVFLSSLSPARFMAGWYLFLYTAGASIPLLMALLKFSGQGVSTFLYVLNYPLGWELFLMIAFLVKTPLFYCHSWLLKAHVEASLEGSIILAGILLKFGSYGIYRLKSVILIFSMTLLSKILLAVGLIGSLVGAISAFAEMDLKKVVAYSSVSHMNVSLSSFLLLKSISAKSFLCMTISHALSASVLFFMATLLYELAGSRNLIVMKSHSVVEPSWLPYVMWAWFINMSLPPSLGFISEILFLSGISSFSFFLGVLLVTGFMISSFYSIHSAVGSGLSSLKSAHLSCPILLKNYLYSWFSMIPCMLLFFTAAFMAIL</sequence>
<dbReference type="GO" id="GO:0031966">
    <property type="term" value="C:mitochondrial membrane"/>
    <property type="evidence" value="ECO:0007669"/>
    <property type="project" value="UniProtKB-SubCell"/>
</dbReference>
<evidence type="ECO:0000313" key="19">
    <source>
        <dbReference type="EMBL" id="QNT17925.1"/>
    </source>
</evidence>
<evidence type="ECO:0000256" key="14">
    <source>
        <dbReference type="ARBA" id="ARBA00023128"/>
    </source>
</evidence>
<dbReference type="PRINTS" id="PR01437">
    <property type="entry name" value="NUOXDRDTASE4"/>
</dbReference>
<feature type="transmembrane region" description="Helical" evidence="17">
    <location>
        <begin position="260"/>
        <end position="278"/>
    </location>
</feature>
<evidence type="ECO:0000256" key="6">
    <source>
        <dbReference type="ARBA" id="ARBA00022448"/>
    </source>
</evidence>
<feature type="transmembrane region" description="Helical" evidence="17">
    <location>
        <begin position="285"/>
        <end position="308"/>
    </location>
</feature>
<keyword evidence="6 17" id="KW-0813">Transport</keyword>
<dbReference type="GO" id="GO:0015990">
    <property type="term" value="P:electron transport coupled proton transport"/>
    <property type="evidence" value="ECO:0007669"/>
    <property type="project" value="TreeGrafter"/>
</dbReference>
<evidence type="ECO:0000256" key="13">
    <source>
        <dbReference type="ARBA" id="ARBA00023075"/>
    </source>
</evidence>
<evidence type="ECO:0000256" key="15">
    <source>
        <dbReference type="ARBA" id="ARBA00023136"/>
    </source>
</evidence>
<evidence type="ECO:0000256" key="5">
    <source>
        <dbReference type="ARBA" id="ARBA00021006"/>
    </source>
</evidence>
<keyword evidence="11 17" id="KW-1133">Transmembrane helix</keyword>
<evidence type="ECO:0000256" key="4">
    <source>
        <dbReference type="ARBA" id="ARBA00012944"/>
    </source>
</evidence>
<geneLocation type="mitochondrion" evidence="19"/>
<feature type="transmembrane region" description="Helical" evidence="17">
    <location>
        <begin position="51"/>
        <end position="69"/>
    </location>
</feature>
<keyword evidence="8 17" id="KW-0812">Transmembrane</keyword>
<name>A0A7H1K1A9_9NEOP</name>
<feature type="transmembrane region" description="Helical" evidence="17">
    <location>
        <begin position="198"/>
        <end position="217"/>
    </location>
</feature>
<evidence type="ECO:0000256" key="11">
    <source>
        <dbReference type="ARBA" id="ARBA00022989"/>
    </source>
</evidence>
<evidence type="ECO:0000256" key="8">
    <source>
        <dbReference type="ARBA" id="ARBA00022692"/>
    </source>
</evidence>
<gene>
    <name evidence="19" type="primary">nad4</name>
</gene>
<evidence type="ECO:0000256" key="2">
    <source>
        <dbReference type="ARBA" id="ARBA00004225"/>
    </source>
</evidence>
<dbReference type="GO" id="GO:0042773">
    <property type="term" value="P:ATP synthesis coupled electron transport"/>
    <property type="evidence" value="ECO:0007669"/>
    <property type="project" value="InterPro"/>
</dbReference>
<keyword evidence="10 17" id="KW-0249">Electron transport</keyword>
<feature type="domain" description="NADH:quinone oxidoreductase/Mrp antiporter transmembrane" evidence="18">
    <location>
        <begin position="95"/>
        <end position="376"/>
    </location>
</feature>
<dbReference type="GO" id="GO:0008137">
    <property type="term" value="F:NADH dehydrogenase (ubiquinone) activity"/>
    <property type="evidence" value="ECO:0007669"/>
    <property type="project" value="UniProtKB-UniRule"/>
</dbReference>
<keyword evidence="15 17" id="KW-0472">Membrane</keyword>
<dbReference type="AlphaFoldDB" id="A0A7H1K1A9"/>
<evidence type="ECO:0000256" key="12">
    <source>
        <dbReference type="ARBA" id="ARBA00023027"/>
    </source>
</evidence>
<evidence type="ECO:0000256" key="10">
    <source>
        <dbReference type="ARBA" id="ARBA00022982"/>
    </source>
</evidence>
<dbReference type="PANTHER" id="PTHR43507:SF20">
    <property type="entry name" value="NADH-UBIQUINONE OXIDOREDUCTASE CHAIN 4"/>
    <property type="match status" value="1"/>
</dbReference>
<feature type="transmembrane region" description="Helical" evidence="17">
    <location>
        <begin position="408"/>
        <end position="429"/>
    </location>
</feature>
<proteinExistence type="inferred from homology"/>
<dbReference type="EMBL" id="MT721731">
    <property type="protein sequence ID" value="QNT17925.1"/>
    <property type="molecule type" value="Genomic_DNA"/>
</dbReference>
<feature type="transmembrane region" description="Helical" evidence="17">
    <location>
        <begin position="12"/>
        <end position="39"/>
    </location>
</feature>
<reference evidence="19" key="1">
    <citation type="submission" date="2020-06" db="EMBL/GenBank/DDBJ databases">
        <title>Mitochondrial karyotypes evolved in opposite directions between closely related macaque louse Pedicinus obtusus and colobus louse Pedicinus badii.</title>
        <authorList>
            <person name="Dong Y."/>
            <person name="Fu Y."/>
            <person name="Wang W."/>
            <person name="Nie Y."/>
            <person name="Liu G."/>
            <person name="Shao R."/>
        </authorList>
    </citation>
    <scope>NUCLEOTIDE SEQUENCE</scope>
</reference>
<dbReference type="GO" id="GO:0003954">
    <property type="term" value="F:NADH dehydrogenase activity"/>
    <property type="evidence" value="ECO:0007669"/>
    <property type="project" value="TreeGrafter"/>
</dbReference>
<feature type="transmembrane region" description="Helical" evidence="17">
    <location>
        <begin position="328"/>
        <end position="350"/>
    </location>
</feature>
<comment type="subcellular location">
    <subcellularLocation>
        <location evidence="2 17">Mitochondrion membrane</location>
        <topology evidence="2 17">Multi-pass membrane protein</topology>
    </subcellularLocation>
</comment>
<evidence type="ECO:0000256" key="7">
    <source>
        <dbReference type="ARBA" id="ARBA00022660"/>
    </source>
</evidence>
<evidence type="ECO:0000256" key="1">
    <source>
        <dbReference type="ARBA" id="ARBA00003257"/>
    </source>
</evidence>
<feature type="transmembrane region" description="Helical" evidence="17">
    <location>
        <begin position="224"/>
        <end position="248"/>
    </location>
</feature>
<comment type="function">
    <text evidence="1">Core subunit of the mitochondrial membrane respiratory chain NADH dehydrogenase (Complex I) that is believed to belong to the minimal assembly required for catalysis. Complex I functions in the transfer of electrons from NADH to the respiratory chain. The immediate electron acceptor for the enzyme is believed to be ubiquinone.</text>
</comment>
<keyword evidence="12 17" id="KW-0520">NAD</keyword>
<dbReference type="EC" id="7.1.1.2" evidence="4 17"/>
<keyword evidence="13 17" id="KW-0830">Ubiquinone</keyword>
<accession>A0A7H1K1A9</accession>
<keyword evidence="7 17" id="KW-0679">Respiratory chain</keyword>
<evidence type="ECO:0000259" key="18">
    <source>
        <dbReference type="Pfam" id="PF00361"/>
    </source>
</evidence>